<dbReference type="RefSeq" id="WP_337703861.1">
    <property type="nucleotide sequence ID" value="NZ_JBBEGM010000005.1"/>
</dbReference>
<accession>A0ABU8M577</accession>
<keyword evidence="3" id="KW-1185">Reference proteome</keyword>
<evidence type="ECO:0000313" key="2">
    <source>
        <dbReference type="EMBL" id="MEJ2862487.1"/>
    </source>
</evidence>
<evidence type="ECO:0000313" key="3">
    <source>
        <dbReference type="Proteomes" id="UP001369736"/>
    </source>
</evidence>
<evidence type="ECO:0000256" key="1">
    <source>
        <dbReference type="SAM" id="MobiDB-lite"/>
    </source>
</evidence>
<comment type="caution">
    <text evidence="2">The sequence shown here is derived from an EMBL/GenBank/DDBJ whole genome shotgun (WGS) entry which is preliminary data.</text>
</comment>
<protein>
    <submittedName>
        <fullName evidence="2">Uncharacterized protein</fullName>
    </submittedName>
</protein>
<feature type="region of interest" description="Disordered" evidence="1">
    <location>
        <begin position="64"/>
        <end position="88"/>
    </location>
</feature>
<reference evidence="2 3" key="1">
    <citation type="submission" date="2024-03" db="EMBL/GenBank/DDBJ databases">
        <title>Actinomycetospora sp. OC33-EN07, a novel actinomycete isolated from wild orchid (Aerides multiflora).</title>
        <authorList>
            <person name="Suriyachadkun C."/>
        </authorList>
    </citation>
    <scope>NUCLEOTIDE SEQUENCE [LARGE SCALE GENOMIC DNA]</scope>
    <source>
        <strain evidence="2 3">OC33-EN07</strain>
    </source>
</reference>
<proteinExistence type="predicted"/>
<organism evidence="2 3">
    <name type="scientific">Actinomycetospora flava</name>
    <dbReference type="NCBI Taxonomy" id="3129232"/>
    <lineage>
        <taxon>Bacteria</taxon>
        <taxon>Bacillati</taxon>
        <taxon>Actinomycetota</taxon>
        <taxon>Actinomycetes</taxon>
        <taxon>Pseudonocardiales</taxon>
        <taxon>Pseudonocardiaceae</taxon>
        <taxon>Actinomycetospora</taxon>
    </lineage>
</organism>
<name>A0ABU8M577_9PSEU</name>
<sequence>MSVLAAVGAVGIGAGAWVVTPLVSMARRGTRDQQAVDAWREEADRAAAVQRARRRSAIVASIPMQRSRSVDAPAGAEAPQQRRSPLAS</sequence>
<gene>
    <name evidence="2" type="ORF">WCD58_15045</name>
</gene>
<dbReference type="Proteomes" id="UP001369736">
    <property type="component" value="Unassembled WGS sequence"/>
</dbReference>
<dbReference type="EMBL" id="JBBEGM010000005">
    <property type="protein sequence ID" value="MEJ2862487.1"/>
    <property type="molecule type" value="Genomic_DNA"/>
</dbReference>